<evidence type="ECO:0000259" key="2">
    <source>
        <dbReference type="PROSITE" id="PS50173"/>
    </source>
</evidence>
<evidence type="ECO:0000313" key="4">
    <source>
        <dbReference type="Proteomes" id="UP001562354"/>
    </source>
</evidence>
<keyword evidence="4" id="KW-1185">Reference proteome</keyword>
<feature type="domain" description="UmuC" evidence="2">
    <location>
        <begin position="18"/>
        <end position="264"/>
    </location>
</feature>
<evidence type="ECO:0000313" key="3">
    <source>
        <dbReference type="EMBL" id="KAL1305203.1"/>
    </source>
</evidence>
<dbReference type="Gene3D" id="3.30.1490.100">
    <property type="entry name" value="DNA polymerase, Y-family, little finger domain"/>
    <property type="match status" value="1"/>
</dbReference>
<feature type="region of interest" description="Disordered" evidence="1">
    <location>
        <begin position="544"/>
        <end position="606"/>
    </location>
</feature>
<dbReference type="Gene3D" id="3.40.1170.60">
    <property type="match status" value="1"/>
</dbReference>
<dbReference type="InterPro" id="IPR043128">
    <property type="entry name" value="Rev_trsase/Diguanyl_cyclase"/>
</dbReference>
<dbReference type="Gene3D" id="3.30.70.270">
    <property type="match status" value="1"/>
</dbReference>
<comment type="caution">
    <text evidence="3">The sequence shown here is derived from an EMBL/GenBank/DDBJ whole genome shotgun (WGS) entry which is preliminary data.</text>
</comment>
<dbReference type="GeneID" id="95975824"/>
<reference evidence="3 4" key="1">
    <citation type="submission" date="2024-07" db="EMBL/GenBank/DDBJ databases">
        <title>Draft sequence of the Neodothiora populina.</title>
        <authorList>
            <person name="Drown D.D."/>
            <person name="Schuette U.S."/>
            <person name="Buechlein A.B."/>
            <person name="Rusch D.R."/>
            <person name="Winton L.W."/>
            <person name="Adams G.A."/>
        </authorList>
    </citation>
    <scope>NUCLEOTIDE SEQUENCE [LARGE SCALE GENOMIC DNA]</scope>
    <source>
        <strain evidence="3 4">CPC 39397</strain>
    </source>
</reference>
<proteinExistence type="predicted"/>
<gene>
    <name evidence="3" type="ORF">AAFC00_002122</name>
</gene>
<dbReference type="RefSeq" id="XP_069201476.1">
    <property type="nucleotide sequence ID" value="XM_069341402.1"/>
</dbReference>
<feature type="region of interest" description="Disordered" evidence="1">
    <location>
        <begin position="434"/>
        <end position="453"/>
    </location>
</feature>
<feature type="region of interest" description="Disordered" evidence="1">
    <location>
        <begin position="388"/>
        <end position="427"/>
    </location>
</feature>
<dbReference type="SUPFAM" id="SSF56672">
    <property type="entry name" value="DNA/RNA polymerases"/>
    <property type="match status" value="1"/>
</dbReference>
<organism evidence="3 4">
    <name type="scientific">Neodothiora populina</name>
    <dbReference type="NCBI Taxonomy" id="2781224"/>
    <lineage>
        <taxon>Eukaryota</taxon>
        <taxon>Fungi</taxon>
        <taxon>Dikarya</taxon>
        <taxon>Ascomycota</taxon>
        <taxon>Pezizomycotina</taxon>
        <taxon>Dothideomycetes</taxon>
        <taxon>Dothideomycetidae</taxon>
        <taxon>Dothideales</taxon>
        <taxon>Dothioraceae</taxon>
        <taxon>Neodothiora</taxon>
    </lineage>
</organism>
<dbReference type="InterPro" id="IPR043502">
    <property type="entry name" value="DNA/RNA_pol_sf"/>
</dbReference>
<dbReference type="Pfam" id="PF00817">
    <property type="entry name" value="IMS"/>
    <property type="match status" value="1"/>
</dbReference>
<dbReference type="Proteomes" id="UP001562354">
    <property type="component" value="Unassembled WGS sequence"/>
</dbReference>
<dbReference type="PROSITE" id="PS50173">
    <property type="entry name" value="UMUC"/>
    <property type="match status" value="1"/>
</dbReference>
<dbReference type="PANTHER" id="PTHR46404:SF1">
    <property type="entry name" value="DNA POLYMERASE IOTA"/>
    <property type="match status" value="1"/>
</dbReference>
<dbReference type="InterPro" id="IPR036775">
    <property type="entry name" value="DNA_pol_Y-fam_lit_finger_sf"/>
</dbReference>
<name>A0ABR3PGB9_9PEZI</name>
<dbReference type="EMBL" id="JBFMKM010000007">
    <property type="protein sequence ID" value="KAL1305203.1"/>
    <property type="molecule type" value="Genomic_DNA"/>
</dbReference>
<accession>A0ABR3PGB9</accession>
<dbReference type="PANTHER" id="PTHR46404">
    <property type="entry name" value="DNA POLYMERASE IOTA"/>
    <property type="match status" value="1"/>
</dbReference>
<protein>
    <recommendedName>
        <fullName evidence="2">UmuC domain-containing protein</fullName>
    </recommendedName>
</protein>
<feature type="compositionally biased region" description="Basic and acidic residues" evidence="1">
    <location>
        <begin position="557"/>
        <end position="583"/>
    </location>
</feature>
<dbReference type="InterPro" id="IPR001126">
    <property type="entry name" value="UmuC"/>
</dbReference>
<sequence length="636" mass="71044">MQSTRLPSVPARKDGRIIIHFDYDCFYASVVEHENPALKHCPLAIQQKQIIVTCNYEARRHGLHKLQLITEAKKLCPDVVIVLGEDISRFRDASKLLYRYLKQFSWNGKVERLGFDEVWLDVTDIVAYNLDLLNRHALQSSFFQIVKDDPTQGFEFDATAFAGYSYPEEQTSAAADHGNEELEMRLRLGSHLAMYIRHRLEDEKGYTATAGISTSKLLSKLVGNLHKPNGQTTMVPPYESIGGTDSNVTTFIDGHEIGKIPGIGFKLAQKLRAKALDRPADFDKGLVYGGTLEKVTVRDVRLHPDSSPESLEKLLGGPGSVHGIGLKVWQLLHGVDDTEVSWARLVPRQISIEDSYIRLDTLAEVIAELTNLGRSLLTRMRIDLLTDTDEDDATGVPDVSPDGQSTSPEEEKKQQQPQPQRNITSKKWLAHPRTIRLSTRPRSPLNPDGTRTRNFKRISHSAPLPTFVFNLSSSIDALADKLVLEALIPAFRRLHPEKAGWNLSLVNVAVTNMAETASDSSRTASGRDIGNMFKRQELVSSEFRIREDRSLSPPLGRESENNDRAEAPSSDERGGHELDDGHSGDMIADFNENGDEDDDARWHGEDEEIGQRCEVCGQHVPPFALAAHLRFHSLGD</sequence>
<evidence type="ECO:0000256" key="1">
    <source>
        <dbReference type="SAM" id="MobiDB-lite"/>
    </source>
</evidence>